<feature type="region of interest" description="Disordered" evidence="7">
    <location>
        <begin position="246"/>
        <end position="291"/>
    </location>
</feature>
<reference evidence="9 10" key="1">
    <citation type="submission" date="2010-10" db="EMBL/GenBank/DDBJ databases">
        <title>Complete sequence of Frankia sp. EuI1c.</title>
        <authorList>
            <consortium name="US DOE Joint Genome Institute"/>
            <person name="Lucas S."/>
            <person name="Copeland A."/>
            <person name="Lapidus A."/>
            <person name="Cheng J.-F."/>
            <person name="Bruce D."/>
            <person name="Goodwin L."/>
            <person name="Pitluck S."/>
            <person name="Chertkov O."/>
            <person name="Detter J.C."/>
            <person name="Han C."/>
            <person name="Tapia R."/>
            <person name="Land M."/>
            <person name="Hauser L."/>
            <person name="Jeffries C."/>
            <person name="Kyrpides N."/>
            <person name="Ivanova N."/>
            <person name="Mikhailova N."/>
            <person name="Beauchemin N."/>
            <person name="Sen A."/>
            <person name="Sur S.A."/>
            <person name="Gtari M."/>
            <person name="Wall L."/>
            <person name="Tisa L."/>
            <person name="Woyke T."/>
        </authorList>
    </citation>
    <scope>NUCLEOTIDE SEQUENCE [LARGE SCALE GENOMIC DNA]</scope>
    <source>
        <strain evidence="10">DSM 45817 / CECT 9037 / EuI1c</strain>
    </source>
</reference>
<dbReference type="KEGG" id="fri:FraEuI1c_0334"/>
<dbReference type="AlphaFoldDB" id="E3J7E7"/>
<dbReference type="HOGENOM" id="CLU_040940_3_1_11"/>
<evidence type="ECO:0000256" key="5">
    <source>
        <dbReference type="ARBA" id="ARBA00022842"/>
    </source>
</evidence>
<dbReference type="PANTHER" id="PTHR12992">
    <property type="entry name" value="NUDIX HYDROLASE"/>
    <property type="match status" value="1"/>
</dbReference>
<evidence type="ECO:0000256" key="7">
    <source>
        <dbReference type="SAM" id="MobiDB-lite"/>
    </source>
</evidence>
<feature type="region of interest" description="Disordered" evidence="7">
    <location>
        <begin position="1"/>
        <end position="27"/>
    </location>
</feature>
<dbReference type="GO" id="GO:0010945">
    <property type="term" value="F:coenzyme A diphosphatase activity"/>
    <property type="evidence" value="ECO:0007669"/>
    <property type="project" value="InterPro"/>
</dbReference>
<keyword evidence="5" id="KW-0460">Magnesium</keyword>
<keyword evidence="10" id="KW-1185">Reference proteome</keyword>
<dbReference type="GO" id="GO:0046872">
    <property type="term" value="F:metal ion binding"/>
    <property type="evidence" value="ECO:0007669"/>
    <property type="project" value="UniProtKB-KW"/>
</dbReference>
<comment type="cofactor">
    <cofactor evidence="1">
        <name>Mn(2+)</name>
        <dbReference type="ChEBI" id="CHEBI:29035"/>
    </cofactor>
</comment>
<dbReference type="InterPro" id="IPR000086">
    <property type="entry name" value="NUDIX_hydrolase_dom"/>
</dbReference>
<protein>
    <submittedName>
        <fullName evidence="9">NUDIX hydrolase</fullName>
    </submittedName>
</protein>
<dbReference type="RefSeq" id="WP_013421543.1">
    <property type="nucleotide sequence ID" value="NC_014666.1"/>
</dbReference>
<keyword evidence="3" id="KW-0479">Metal-binding</keyword>
<dbReference type="SUPFAM" id="SSF55811">
    <property type="entry name" value="Nudix"/>
    <property type="match status" value="1"/>
</dbReference>
<dbReference type="InParanoid" id="E3J7E7"/>
<proteinExistence type="predicted"/>
<evidence type="ECO:0000256" key="4">
    <source>
        <dbReference type="ARBA" id="ARBA00022801"/>
    </source>
</evidence>
<comment type="cofactor">
    <cofactor evidence="2">
        <name>Mg(2+)</name>
        <dbReference type="ChEBI" id="CHEBI:18420"/>
    </cofactor>
</comment>
<dbReference type="PROSITE" id="PS51462">
    <property type="entry name" value="NUDIX"/>
    <property type="match status" value="1"/>
</dbReference>
<gene>
    <name evidence="9" type="ordered locus">FraEuI1c_0334</name>
</gene>
<dbReference type="InterPro" id="IPR015797">
    <property type="entry name" value="NUDIX_hydrolase-like_dom_sf"/>
</dbReference>
<dbReference type="Gene3D" id="3.90.79.10">
    <property type="entry name" value="Nucleoside Triphosphate Pyrophosphohydrolase"/>
    <property type="match status" value="1"/>
</dbReference>
<evidence type="ECO:0000256" key="1">
    <source>
        <dbReference type="ARBA" id="ARBA00001936"/>
    </source>
</evidence>
<dbReference type="Pfam" id="PF00293">
    <property type="entry name" value="NUDIX"/>
    <property type="match status" value="1"/>
</dbReference>
<dbReference type="STRING" id="298654.FraEuI1c_0334"/>
<evidence type="ECO:0000256" key="3">
    <source>
        <dbReference type="ARBA" id="ARBA00022723"/>
    </source>
</evidence>
<dbReference type="EMBL" id="CP002299">
    <property type="protein sequence ID" value="ADP78420.1"/>
    <property type="molecule type" value="Genomic_DNA"/>
</dbReference>
<evidence type="ECO:0000256" key="6">
    <source>
        <dbReference type="ARBA" id="ARBA00023211"/>
    </source>
</evidence>
<dbReference type="eggNOG" id="COG0494">
    <property type="taxonomic scope" value="Bacteria"/>
</dbReference>
<sequence>MTGPDGGPDPTEQPDPAEQPADGPPGWLTAVVATVADGGLSFHPEDWPGPPSHARPAAVLILFGAGERGTEVLLLERSADLRKHAGQPAFPGGGSDPSDGSPAETALREAREEVGLDPAGVDILGVGPPLYVPHSNYLVTPVLAWWRVPSRVFAVDAGETSAVARVPIAELVDPANRVRLSHPRTALPSPAFRVAGLTATVWGFTAGILDALLRLAGLERPWGEGPPVEDATVNASIALSAAQLPEAGPGEIDPADLPVRDLGVPAPASAPDGGPVGTGTGADSTEEGSAA</sequence>
<dbReference type="PANTHER" id="PTHR12992:SF11">
    <property type="entry name" value="MITOCHONDRIAL COENZYME A DIPHOSPHATASE NUDT8"/>
    <property type="match status" value="1"/>
</dbReference>
<dbReference type="Proteomes" id="UP000002484">
    <property type="component" value="Chromosome"/>
</dbReference>
<keyword evidence="4 9" id="KW-0378">Hydrolase</keyword>
<feature type="domain" description="Nudix hydrolase" evidence="8">
    <location>
        <begin position="53"/>
        <end position="194"/>
    </location>
</feature>
<dbReference type="CDD" id="cd03426">
    <property type="entry name" value="NUDIX_CoAse_Nudt7"/>
    <property type="match status" value="1"/>
</dbReference>
<dbReference type="InterPro" id="IPR045121">
    <property type="entry name" value="CoAse"/>
</dbReference>
<organism evidence="9 10">
    <name type="scientific">Pseudofrankia inefficax (strain DSM 45817 / CECT 9037 / DDB 130130 / EuI1c)</name>
    <name type="common">Frankia inefficax</name>
    <dbReference type="NCBI Taxonomy" id="298654"/>
    <lineage>
        <taxon>Bacteria</taxon>
        <taxon>Bacillati</taxon>
        <taxon>Actinomycetota</taxon>
        <taxon>Actinomycetes</taxon>
        <taxon>Frankiales</taxon>
        <taxon>Frankiaceae</taxon>
        <taxon>Pseudofrankia</taxon>
    </lineage>
</organism>
<keyword evidence="6" id="KW-0464">Manganese</keyword>
<name>E3J7E7_PSEI1</name>
<dbReference type="OrthoDB" id="9802805at2"/>
<feature type="region of interest" description="Disordered" evidence="7">
    <location>
        <begin position="84"/>
        <end position="107"/>
    </location>
</feature>
<evidence type="ECO:0000313" key="10">
    <source>
        <dbReference type="Proteomes" id="UP000002484"/>
    </source>
</evidence>
<dbReference type="FunCoup" id="E3J7E7">
    <property type="interactions" value="95"/>
</dbReference>
<evidence type="ECO:0000313" key="9">
    <source>
        <dbReference type="EMBL" id="ADP78420.1"/>
    </source>
</evidence>
<accession>E3J7E7</accession>
<evidence type="ECO:0000259" key="8">
    <source>
        <dbReference type="PROSITE" id="PS51462"/>
    </source>
</evidence>
<evidence type="ECO:0000256" key="2">
    <source>
        <dbReference type="ARBA" id="ARBA00001946"/>
    </source>
</evidence>